<sequence length="73" mass="8238">MHTTPSDFERLQGVLSEADEPLTAREILAELEARGDDTFENPHQIATVLGRRAREGEVQVISQQPYQYRIADA</sequence>
<reference evidence="1" key="1">
    <citation type="submission" date="2019-02" db="EMBL/GenBank/DDBJ databases">
        <title>Halonotius sp. a new haloarchaeum isolated from saline soil.</title>
        <authorList>
            <person name="Duran-Viseras A."/>
            <person name="Sanchez-Porro C."/>
            <person name="Ventosa A."/>
        </authorList>
    </citation>
    <scope>NUCLEOTIDE SEQUENCE</scope>
    <source>
        <strain evidence="1">F15B</strain>
    </source>
</reference>
<gene>
    <name evidence="1" type="ORF">EGH24_00515</name>
</gene>
<name>A0A8J8TDH9_9EURY</name>
<organism evidence="1 2">
    <name type="scientific">Halonotius terrestris</name>
    <dbReference type="NCBI Taxonomy" id="2487750"/>
    <lineage>
        <taxon>Archaea</taxon>
        <taxon>Methanobacteriati</taxon>
        <taxon>Methanobacteriota</taxon>
        <taxon>Stenosarchaea group</taxon>
        <taxon>Halobacteria</taxon>
        <taxon>Halobacteriales</taxon>
        <taxon>Haloferacaceae</taxon>
        <taxon>Halonotius</taxon>
    </lineage>
</organism>
<dbReference type="EMBL" id="RKLU01000001">
    <property type="protein sequence ID" value="TQQ83322.1"/>
    <property type="molecule type" value="Genomic_DNA"/>
</dbReference>
<evidence type="ECO:0000313" key="2">
    <source>
        <dbReference type="Proteomes" id="UP000705823"/>
    </source>
</evidence>
<dbReference type="OrthoDB" id="210390at2157"/>
<dbReference type="AlphaFoldDB" id="A0A8J8TDH9"/>
<proteinExistence type="predicted"/>
<accession>A0A8J8TDH9</accession>
<comment type="caution">
    <text evidence="1">The sequence shown here is derived from an EMBL/GenBank/DDBJ whole genome shotgun (WGS) entry which is preliminary data.</text>
</comment>
<dbReference type="Proteomes" id="UP000705823">
    <property type="component" value="Unassembled WGS sequence"/>
</dbReference>
<evidence type="ECO:0000313" key="1">
    <source>
        <dbReference type="EMBL" id="TQQ83322.1"/>
    </source>
</evidence>
<dbReference type="RefSeq" id="WP_142978228.1">
    <property type="nucleotide sequence ID" value="NZ_RKLU01000001.1"/>
</dbReference>
<protein>
    <submittedName>
        <fullName evidence="1">Uncharacterized protein</fullName>
    </submittedName>
</protein>
<keyword evidence="2" id="KW-1185">Reference proteome</keyword>